<dbReference type="AlphaFoldDB" id="A0A9Q6PUU5"/>
<keyword evidence="16" id="KW-1185">Reference proteome</keyword>
<comment type="caution">
    <text evidence="14">Lacks conserved residue(s) required for the propagation of feature annotation.</text>
</comment>
<dbReference type="HAMAP" id="MF_00144">
    <property type="entry name" value="tRNA_thiouridyl_MnmA"/>
    <property type="match status" value="1"/>
</dbReference>
<dbReference type="GO" id="GO:0005737">
    <property type="term" value="C:cytoplasm"/>
    <property type="evidence" value="ECO:0007669"/>
    <property type="project" value="UniProtKB-SubCell"/>
</dbReference>
<evidence type="ECO:0000313" key="16">
    <source>
        <dbReference type="Proteomes" id="UP000422232"/>
    </source>
</evidence>
<keyword evidence="12" id="KW-1015">Disulfide bond</keyword>
<evidence type="ECO:0000256" key="1">
    <source>
        <dbReference type="ARBA" id="ARBA00004496"/>
    </source>
</evidence>
<feature type="binding site" evidence="14">
    <location>
        <position position="125"/>
    </location>
    <ligand>
        <name>ATP</name>
        <dbReference type="ChEBI" id="CHEBI:30616"/>
    </ligand>
</feature>
<evidence type="ECO:0000256" key="11">
    <source>
        <dbReference type="ARBA" id="ARBA00022884"/>
    </source>
</evidence>
<feature type="region of interest" description="Interaction with tRNA" evidence="14">
    <location>
        <begin position="309"/>
        <end position="310"/>
    </location>
</feature>
<evidence type="ECO:0000256" key="7">
    <source>
        <dbReference type="ARBA" id="ARBA00022679"/>
    </source>
</evidence>
<comment type="similarity">
    <text evidence="2 14">Belongs to the MnmA/TRMU family.</text>
</comment>
<evidence type="ECO:0000256" key="10">
    <source>
        <dbReference type="ARBA" id="ARBA00022840"/>
    </source>
</evidence>
<dbReference type="FunFam" id="2.40.30.10:FF:000023">
    <property type="entry name" value="tRNA-specific 2-thiouridylase MnmA"/>
    <property type="match status" value="1"/>
</dbReference>
<keyword evidence="9 14" id="KW-0547">Nucleotide-binding</keyword>
<organism evidence="15 16">
    <name type="scientific">Piscirickettsia salmonis</name>
    <dbReference type="NCBI Taxonomy" id="1238"/>
    <lineage>
        <taxon>Bacteria</taxon>
        <taxon>Pseudomonadati</taxon>
        <taxon>Pseudomonadota</taxon>
        <taxon>Gammaproteobacteria</taxon>
        <taxon>Thiotrichales</taxon>
        <taxon>Piscirickettsiaceae</taxon>
        <taxon>Piscirickettsia</taxon>
    </lineage>
</organism>
<keyword evidence="11 14" id="KW-0694">RNA-binding</keyword>
<comment type="function">
    <text evidence="14">Catalyzes the 2-thiolation of uridine at the wobble position (U34) of tRNA, leading to the formation of s(2)U34.</text>
</comment>
<name>A0A9Q6PUU5_PISSA</name>
<evidence type="ECO:0000256" key="6">
    <source>
        <dbReference type="ARBA" id="ARBA00022555"/>
    </source>
</evidence>
<dbReference type="PANTHER" id="PTHR11933">
    <property type="entry name" value="TRNA 5-METHYLAMINOMETHYL-2-THIOURIDYLATE -METHYLTRANSFERASE"/>
    <property type="match status" value="1"/>
</dbReference>
<keyword evidence="10 14" id="KW-0067">ATP-binding</keyword>
<feature type="binding site" evidence="14">
    <location>
        <begin position="10"/>
        <end position="17"/>
    </location>
    <ligand>
        <name>ATP</name>
        <dbReference type="ChEBI" id="CHEBI:30616"/>
    </ligand>
</feature>
<gene>
    <name evidence="14 15" type="primary">mnmA</name>
    <name evidence="15" type="ORF">Psal009_02345</name>
</gene>
<evidence type="ECO:0000313" key="15">
    <source>
        <dbReference type="EMBL" id="QGO06430.1"/>
    </source>
</evidence>
<dbReference type="Gene3D" id="2.30.30.280">
    <property type="entry name" value="Adenine nucleotide alpha hydrolases-like domains"/>
    <property type="match status" value="1"/>
</dbReference>
<dbReference type="FunFam" id="2.30.30.280:FF:000001">
    <property type="entry name" value="tRNA-specific 2-thiouridylase MnmA"/>
    <property type="match status" value="1"/>
</dbReference>
<dbReference type="InterPro" id="IPR023382">
    <property type="entry name" value="MnmA-like_central_sf"/>
</dbReference>
<dbReference type="GO" id="GO:0005524">
    <property type="term" value="F:ATP binding"/>
    <property type="evidence" value="ECO:0007669"/>
    <property type="project" value="UniProtKB-KW"/>
</dbReference>
<dbReference type="GO" id="GO:0002143">
    <property type="term" value="P:tRNA wobble position uridine thiolation"/>
    <property type="evidence" value="ECO:0007669"/>
    <property type="project" value="TreeGrafter"/>
</dbReference>
<dbReference type="Pfam" id="PF20258">
    <property type="entry name" value="tRNA_Me_trans_C"/>
    <property type="match status" value="1"/>
</dbReference>
<feature type="site" description="Interaction with tRNA" evidence="14">
    <location>
        <position position="342"/>
    </location>
</feature>
<evidence type="ECO:0000256" key="13">
    <source>
        <dbReference type="ARBA" id="ARBA00051542"/>
    </source>
</evidence>
<reference evidence="15 16" key="1">
    <citation type="submission" date="2019-04" db="EMBL/GenBank/DDBJ databases">
        <title>Complete genome sequencing of Piscirickettsia salmonis strain Psal-009.</title>
        <authorList>
            <person name="Schober I."/>
            <person name="Bunk B."/>
            <person name="Sproer C."/>
            <person name="Carril G.P."/>
            <person name="Riedel T."/>
            <person name="Flores-Herrera P.A."/>
            <person name="Nourdin-Galindo G."/>
            <person name="Marshall S.H."/>
            <person name="Overmann J."/>
        </authorList>
    </citation>
    <scope>NUCLEOTIDE SEQUENCE [LARGE SCALE GENOMIC DNA]</scope>
    <source>
        <strain evidence="15 16">Psal-009</strain>
    </source>
</reference>
<comment type="catalytic activity">
    <reaction evidence="13 14">
        <text>S-sulfanyl-L-cysteinyl-[protein] + uridine(34) in tRNA + AH2 + ATP = 2-thiouridine(34) in tRNA + L-cysteinyl-[protein] + A + AMP + diphosphate + H(+)</text>
        <dbReference type="Rhea" id="RHEA:47032"/>
        <dbReference type="Rhea" id="RHEA-COMP:10131"/>
        <dbReference type="Rhea" id="RHEA-COMP:11726"/>
        <dbReference type="Rhea" id="RHEA-COMP:11727"/>
        <dbReference type="Rhea" id="RHEA-COMP:11728"/>
        <dbReference type="ChEBI" id="CHEBI:13193"/>
        <dbReference type="ChEBI" id="CHEBI:15378"/>
        <dbReference type="ChEBI" id="CHEBI:17499"/>
        <dbReference type="ChEBI" id="CHEBI:29950"/>
        <dbReference type="ChEBI" id="CHEBI:30616"/>
        <dbReference type="ChEBI" id="CHEBI:33019"/>
        <dbReference type="ChEBI" id="CHEBI:61963"/>
        <dbReference type="ChEBI" id="CHEBI:65315"/>
        <dbReference type="ChEBI" id="CHEBI:87170"/>
        <dbReference type="ChEBI" id="CHEBI:456215"/>
        <dbReference type="EC" id="2.8.1.13"/>
    </reaction>
</comment>
<dbReference type="PANTHER" id="PTHR11933:SF5">
    <property type="entry name" value="MITOCHONDRIAL TRNA-SPECIFIC 2-THIOURIDYLASE 1"/>
    <property type="match status" value="1"/>
</dbReference>
<keyword evidence="5 14" id="KW-0963">Cytoplasm</keyword>
<dbReference type="Proteomes" id="UP000422232">
    <property type="component" value="Chromosome"/>
</dbReference>
<dbReference type="InterPro" id="IPR014729">
    <property type="entry name" value="Rossmann-like_a/b/a_fold"/>
</dbReference>
<accession>A0A9Q6PUU5</accession>
<evidence type="ECO:0000256" key="4">
    <source>
        <dbReference type="ARBA" id="ARBA00013805"/>
    </source>
</evidence>
<comment type="subcellular location">
    <subcellularLocation>
        <location evidence="1 14">Cytoplasm</location>
    </subcellularLocation>
</comment>
<dbReference type="NCBIfam" id="TIGR00420">
    <property type="entry name" value="trmU"/>
    <property type="match status" value="1"/>
</dbReference>
<feature type="region of interest" description="Interaction with target base in tRNA" evidence="14">
    <location>
        <begin position="96"/>
        <end position="98"/>
    </location>
</feature>
<dbReference type="InterPro" id="IPR046885">
    <property type="entry name" value="MnmA-like_C"/>
</dbReference>
<feature type="region of interest" description="Interaction with tRNA" evidence="14">
    <location>
        <begin position="147"/>
        <end position="149"/>
    </location>
</feature>
<dbReference type="SUPFAM" id="SSF52402">
    <property type="entry name" value="Adenine nucleotide alpha hydrolases-like"/>
    <property type="match status" value="1"/>
</dbReference>
<dbReference type="EC" id="2.8.1.13" evidence="3 14"/>
<dbReference type="GeneID" id="66741537"/>
<feature type="active site" description="Cysteine persulfide intermediate" evidence="14">
    <location>
        <position position="197"/>
    </location>
</feature>
<dbReference type="Gene3D" id="2.40.30.10">
    <property type="entry name" value="Translation factors"/>
    <property type="match status" value="1"/>
</dbReference>
<protein>
    <recommendedName>
        <fullName evidence="4 14">tRNA-specific 2-thiouridylase MnmA</fullName>
        <ecNumber evidence="3 14">2.8.1.13</ecNumber>
    </recommendedName>
</protein>
<evidence type="ECO:0000256" key="14">
    <source>
        <dbReference type="HAMAP-Rule" id="MF_00144"/>
    </source>
</evidence>
<evidence type="ECO:0000256" key="3">
    <source>
        <dbReference type="ARBA" id="ARBA00011949"/>
    </source>
</evidence>
<evidence type="ECO:0000256" key="2">
    <source>
        <dbReference type="ARBA" id="ARBA00006191"/>
    </source>
</evidence>
<dbReference type="InterPro" id="IPR046884">
    <property type="entry name" value="MnmA-like_central"/>
</dbReference>
<proteinExistence type="inferred from homology"/>
<evidence type="ECO:0000256" key="5">
    <source>
        <dbReference type="ARBA" id="ARBA00022490"/>
    </source>
</evidence>
<dbReference type="Pfam" id="PF03054">
    <property type="entry name" value="tRNA_Me_trans"/>
    <property type="match status" value="1"/>
</dbReference>
<dbReference type="NCBIfam" id="NF001138">
    <property type="entry name" value="PRK00143.1"/>
    <property type="match status" value="1"/>
</dbReference>
<sequence length="364" mass="40816">MKQNTRIVVGMSGGVDSSVSAYLLKEQGYDVQGLFMKNWEEDDTDEYCSASEDVADAQSVCDRLGLALHTANFSAEYWDNVFEHFLAELKAGRTPNPDILCNKEIKFKVFLDYAQHLQAEFIATGHYVRKDYCDGHYRLLRGRDNNKDQSYFLYTIGQEQLARSLFPVGELEKPAVRVLAEQAKLVTHNKKDSTGICFIGERKFADFLKHYLPAQPGQMRTPEGEFVGEHQGLMYYTLGQRQGLGIGGRQGDNGQPWYVLAKDLTCNELIVGQGHDHPLLLADTLLASQLHWVNGEAVASEFLCTAKTRYRQVDQSCQVKIASDGRAQVEFEQSQWAMTPGQSVVFYQGDVCLGGGIIENIDSK</sequence>
<dbReference type="Pfam" id="PF20259">
    <property type="entry name" value="tRNA_Me_trans_M"/>
    <property type="match status" value="1"/>
</dbReference>
<evidence type="ECO:0000256" key="12">
    <source>
        <dbReference type="ARBA" id="ARBA00023157"/>
    </source>
</evidence>
<dbReference type="CDD" id="cd01998">
    <property type="entry name" value="MnmA_TRMU-like"/>
    <property type="match status" value="1"/>
</dbReference>
<evidence type="ECO:0000256" key="9">
    <source>
        <dbReference type="ARBA" id="ARBA00022741"/>
    </source>
</evidence>
<dbReference type="InterPro" id="IPR004506">
    <property type="entry name" value="MnmA-like"/>
</dbReference>
<dbReference type="GO" id="GO:0000049">
    <property type="term" value="F:tRNA binding"/>
    <property type="evidence" value="ECO:0007669"/>
    <property type="project" value="UniProtKB-KW"/>
</dbReference>
<keyword evidence="8 14" id="KW-0819">tRNA processing</keyword>
<keyword evidence="7 14" id="KW-0808">Transferase</keyword>
<dbReference type="FunFam" id="3.40.50.620:FF:000004">
    <property type="entry name" value="tRNA-specific 2-thiouridylase MnmA"/>
    <property type="match status" value="1"/>
</dbReference>
<evidence type="ECO:0000256" key="8">
    <source>
        <dbReference type="ARBA" id="ARBA00022694"/>
    </source>
</evidence>
<feature type="binding site" evidence="14">
    <location>
        <position position="36"/>
    </location>
    <ligand>
        <name>ATP</name>
        <dbReference type="ChEBI" id="CHEBI:30616"/>
    </ligand>
</feature>
<dbReference type="Gene3D" id="3.40.50.620">
    <property type="entry name" value="HUPs"/>
    <property type="match status" value="1"/>
</dbReference>
<feature type="site" description="Interaction with tRNA" evidence="14">
    <location>
        <position position="126"/>
    </location>
</feature>
<feature type="active site" description="Nucleophile" evidence="14">
    <location>
        <position position="101"/>
    </location>
</feature>
<dbReference type="RefSeq" id="WP_016210280.1">
    <property type="nucleotide sequence ID" value="NZ_CP012413.1"/>
</dbReference>
<dbReference type="EMBL" id="CP038908">
    <property type="protein sequence ID" value="QGO06430.1"/>
    <property type="molecule type" value="Genomic_DNA"/>
</dbReference>
<dbReference type="GO" id="GO:0103016">
    <property type="term" value="F:tRNA-uridine 2-sulfurtransferase activity"/>
    <property type="evidence" value="ECO:0007669"/>
    <property type="project" value="UniProtKB-EC"/>
</dbReference>
<keyword evidence="6 14" id="KW-0820">tRNA-binding</keyword>